<accession>A0A3N1CTY2</accession>
<feature type="compositionally biased region" description="Pro residues" evidence="1">
    <location>
        <begin position="47"/>
        <end position="59"/>
    </location>
</feature>
<evidence type="ECO:0000313" key="2">
    <source>
        <dbReference type="EMBL" id="ROO84769.1"/>
    </source>
</evidence>
<feature type="compositionally biased region" description="Low complexity" evidence="1">
    <location>
        <begin position="131"/>
        <end position="150"/>
    </location>
</feature>
<comment type="caution">
    <text evidence="2">The sequence shown here is derived from an EMBL/GenBank/DDBJ whole genome shotgun (WGS) entry which is preliminary data.</text>
</comment>
<reference evidence="2 3" key="1">
    <citation type="submission" date="2018-11" db="EMBL/GenBank/DDBJ databases">
        <title>Sequencing the genomes of 1000 actinobacteria strains.</title>
        <authorList>
            <person name="Klenk H.-P."/>
        </authorList>
    </citation>
    <scope>NUCLEOTIDE SEQUENCE [LARGE SCALE GENOMIC DNA]</scope>
    <source>
        <strain evidence="2 3">DSM 44254</strain>
    </source>
</reference>
<dbReference type="EMBL" id="RJKE01000001">
    <property type="protein sequence ID" value="ROO84769.1"/>
    <property type="molecule type" value="Genomic_DNA"/>
</dbReference>
<name>A0A3N1CTY2_9ACTN</name>
<evidence type="ECO:0000313" key="3">
    <source>
        <dbReference type="Proteomes" id="UP000272400"/>
    </source>
</evidence>
<organism evidence="2 3">
    <name type="scientific">Actinocorallia herbida</name>
    <dbReference type="NCBI Taxonomy" id="58109"/>
    <lineage>
        <taxon>Bacteria</taxon>
        <taxon>Bacillati</taxon>
        <taxon>Actinomycetota</taxon>
        <taxon>Actinomycetes</taxon>
        <taxon>Streptosporangiales</taxon>
        <taxon>Thermomonosporaceae</taxon>
        <taxon>Actinocorallia</taxon>
    </lineage>
</organism>
<proteinExistence type="predicted"/>
<evidence type="ECO:0000256" key="1">
    <source>
        <dbReference type="SAM" id="MobiDB-lite"/>
    </source>
</evidence>
<protein>
    <submittedName>
        <fullName evidence="2">Uncharacterized protein</fullName>
    </submittedName>
</protein>
<keyword evidence="3" id="KW-1185">Reference proteome</keyword>
<dbReference type="Proteomes" id="UP000272400">
    <property type="component" value="Unassembled WGS sequence"/>
</dbReference>
<feature type="region of interest" description="Disordered" evidence="1">
    <location>
        <begin position="41"/>
        <end position="68"/>
    </location>
</feature>
<dbReference type="AlphaFoldDB" id="A0A3N1CTY2"/>
<gene>
    <name evidence="2" type="ORF">EDD29_2297</name>
</gene>
<sequence length="288" mass="30131">MRWRSGDRSAPRRAPLTYLTYLDLQRQDVLRPCRLRGKVHFAGEAPDPGPLPGLLPPRPSARAQNTRTRDLGAPAVAADLGFPPPRLPHPEHRPSQALSPCLVGTPPSTAPGARAVAGALTVPGGHSTVYRTRNTGTARRTPRAAATRGPLSEPPDMSAERTRNPVSTGRARVRASCSPRPCSGSREPGAGSREPGAGRREARLRGKRLEEGLPSAGAPVVGAPGALAEGSGGVPGAGVTWGAGPGVSVVGPGNGRSSGPGAGGGPWVRACRRLRGGWRRWCRRRRRR</sequence>
<feature type="region of interest" description="Disordered" evidence="1">
    <location>
        <begin position="124"/>
        <end position="202"/>
    </location>
</feature>